<feature type="transmembrane region" description="Helical" evidence="6">
    <location>
        <begin position="100"/>
        <end position="121"/>
    </location>
</feature>
<comment type="subcellular location">
    <subcellularLocation>
        <location evidence="1">Membrane</location>
        <topology evidence="1">Multi-pass membrane protein</topology>
    </subcellularLocation>
</comment>
<evidence type="ECO:0000256" key="1">
    <source>
        <dbReference type="ARBA" id="ARBA00004141"/>
    </source>
</evidence>
<feature type="non-terminal residue" evidence="7">
    <location>
        <position position="204"/>
    </location>
</feature>
<evidence type="ECO:0000256" key="6">
    <source>
        <dbReference type="RuleBase" id="RU363053"/>
    </source>
</evidence>
<accession>A0A0H5RRN5</accession>
<reference evidence="7" key="1">
    <citation type="submission" date="2015-04" db="EMBL/GenBank/DDBJ databases">
        <title>The genome sequence of the plant pathogenic Rhizarian Plasmodiophora brassicae reveals insights in its biotrophic life cycle and the origin of chitin synthesis.</title>
        <authorList>
            <person name="Schwelm A."/>
            <person name="Fogelqvist J."/>
            <person name="Knaust A."/>
            <person name="Julke S."/>
            <person name="Lilja T."/>
            <person name="Dhandapani V."/>
            <person name="Bonilla-Rosso G."/>
            <person name="Karlsson M."/>
            <person name="Shevchenko A."/>
            <person name="Choi S.R."/>
            <person name="Kim H.G."/>
            <person name="Park J.Y."/>
            <person name="Lim Y.P."/>
            <person name="Ludwig-Muller J."/>
            <person name="Dixelius C."/>
        </authorList>
    </citation>
    <scope>NUCLEOTIDE SEQUENCE</scope>
    <source>
        <tissue evidence="7">Potato root galls</tissue>
    </source>
</reference>
<feature type="transmembrane region" description="Helical" evidence="6">
    <location>
        <begin position="21"/>
        <end position="43"/>
    </location>
</feature>
<evidence type="ECO:0000256" key="4">
    <source>
        <dbReference type="ARBA" id="ARBA00022989"/>
    </source>
</evidence>
<dbReference type="GO" id="GO:0005778">
    <property type="term" value="C:peroxisomal membrane"/>
    <property type="evidence" value="ECO:0007669"/>
    <property type="project" value="TreeGrafter"/>
</dbReference>
<keyword evidence="5 6" id="KW-0472">Membrane</keyword>
<keyword evidence="3 6" id="KW-0812">Transmembrane</keyword>
<protein>
    <recommendedName>
        <fullName evidence="8">Peroxisomal membrane protein MPV17</fullName>
    </recommendedName>
</protein>
<name>A0A0H5RRN5_9EUKA</name>
<organism evidence="7">
    <name type="scientific">Spongospora subterranea</name>
    <dbReference type="NCBI Taxonomy" id="70186"/>
    <lineage>
        <taxon>Eukaryota</taxon>
        <taxon>Sar</taxon>
        <taxon>Rhizaria</taxon>
        <taxon>Endomyxa</taxon>
        <taxon>Phytomyxea</taxon>
        <taxon>Plasmodiophorida</taxon>
        <taxon>Plasmodiophoridae</taxon>
        <taxon>Spongospora</taxon>
    </lineage>
</organism>
<evidence type="ECO:0000256" key="5">
    <source>
        <dbReference type="ARBA" id="ARBA00023136"/>
    </source>
</evidence>
<evidence type="ECO:0000256" key="3">
    <source>
        <dbReference type="ARBA" id="ARBA00022692"/>
    </source>
</evidence>
<evidence type="ECO:0008006" key="8">
    <source>
        <dbReference type="Google" id="ProtNLM"/>
    </source>
</evidence>
<proteinExistence type="inferred from homology"/>
<dbReference type="Pfam" id="PF04117">
    <property type="entry name" value="Mpv17_PMP22"/>
    <property type="match status" value="1"/>
</dbReference>
<keyword evidence="4 6" id="KW-1133">Transmembrane helix</keyword>
<dbReference type="InterPro" id="IPR007248">
    <property type="entry name" value="Mpv17_PMP22"/>
</dbReference>
<dbReference type="AlphaFoldDB" id="A0A0H5RRN5"/>
<evidence type="ECO:0000313" key="7">
    <source>
        <dbReference type="EMBL" id="CRZ11379.1"/>
    </source>
</evidence>
<sequence>MSSNIIMLWTSYLRQLERRPLFVKAGSAAAISSLSSVIAQTVARRRAIDWKMVRNQAIIGLLIRGPVVHFWHKLLDFIAVRLVKDLQRNKSWQLAIIKMLIDQIFFAPFLTLLYFFVIGLLDGRRFFVIIRQIQQQFVPILSANYQVWPMATLINFRFVPDVLRVGFSNIISLGWTSYLISKTQPACLSSPDSADRKFFKERFD</sequence>
<dbReference type="EMBL" id="HACM01010937">
    <property type="protein sequence ID" value="CRZ11379.1"/>
    <property type="molecule type" value="Transcribed_RNA"/>
</dbReference>
<dbReference type="PANTHER" id="PTHR11266:SF80">
    <property type="entry name" value="PEROXISOMAL MEMBRANE PROTEIN 2"/>
    <property type="match status" value="1"/>
</dbReference>
<dbReference type="PANTHER" id="PTHR11266">
    <property type="entry name" value="PEROXISOMAL MEMBRANE PROTEIN 2, PXMP2 MPV17"/>
    <property type="match status" value="1"/>
</dbReference>
<comment type="similarity">
    <text evidence="2 6">Belongs to the peroxisomal membrane protein PXMP2/4 family.</text>
</comment>
<evidence type="ECO:0000256" key="2">
    <source>
        <dbReference type="ARBA" id="ARBA00006824"/>
    </source>
</evidence>